<evidence type="ECO:0000313" key="5">
    <source>
        <dbReference type="EMBL" id="KAJ0960839.1"/>
    </source>
</evidence>
<sequence length="735" mass="81364">MAESIDRGDFLGNVMRQSSGRALGPLKTTLSGRSNTRNSPSFRRLGSSRTPRRDSKASFGKFQWVRNNKVVLWLMLITLWAYIGFAVQSKWAHNDHSKAEFIGYESKTSISENEDGKVTQDFVHSNGTASSTEKRVLVGKDKHLESKNFGVRLVGQGKQASSNQMSVKKKNKRTRKTPPKPKVVAVENRTGEVNEGLIPRRNTSYGLIVGPFGKTEDSVLGWSAEKRKGTCYRKGEFARLVWSRSFLLIFHELSMTGAPLSMMELATEILSCGGTVSVVALSKKGGLMAELDRRGIKVLKDKGELSFKTAMKADLVIAGSAVCSSWIEQYLVRFPAGSNQLVWWIMENRREYFNRSKSMLNRVKMLTFLSDSQSKQWLAWCEEDHIQLKSQPSIVPLSVNDELAFVAGIPSSLNTPASSVEMMLEKRDLLRTTVRKEMGLTDADMLVMTLSSINPGKGQRLLLESALLVAEHNVSIEDLKINVTRLNELFEVAPQNTSVLDNGLNQETLSLRTNQSNKLTEGSKKGNSATSKKKKKRRSRITSILSLAKHNKTSAQKEQAGLRRLLLETEGSGGQNLKVLIGSIGSKSNKELYIKAILRFISLHPNLSKSVLWTPSTTRVASLYAAADAYVINAQGPGETFGRVTIEAMAFGLPVLGTDAGGTQEIVEHGVTGLLHPLGRDGMKGLAQHIQYFLNNPSVRKKMGTRGRLKVQAAYLKQHMYAKLAKVLTKCMKIK</sequence>
<gene>
    <name evidence="5" type="ORF">J5N97_001288</name>
</gene>
<evidence type="ECO:0000259" key="4">
    <source>
        <dbReference type="Pfam" id="PF00534"/>
    </source>
</evidence>
<keyword evidence="1" id="KW-0808">Transferase</keyword>
<dbReference type="SUPFAM" id="SSF53756">
    <property type="entry name" value="UDP-Glycosyltransferase/glycogen phosphorylase"/>
    <property type="match status" value="1"/>
</dbReference>
<feature type="domain" description="Glycosyl transferase family 1" evidence="4">
    <location>
        <begin position="603"/>
        <end position="708"/>
    </location>
</feature>
<proteinExistence type="predicted"/>
<protein>
    <recommendedName>
        <fullName evidence="4">Glycosyl transferase family 1 domain-containing protein</fullName>
    </recommendedName>
</protein>
<organism evidence="5 6">
    <name type="scientific">Dioscorea zingiberensis</name>
    <dbReference type="NCBI Taxonomy" id="325984"/>
    <lineage>
        <taxon>Eukaryota</taxon>
        <taxon>Viridiplantae</taxon>
        <taxon>Streptophyta</taxon>
        <taxon>Embryophyta</taxon>
        <taxon>Tracheophyta</taxon>
        <taxon>Spermatophyta</taxon>
        <taxon>Magnoliopsida</taxon>
        <taxon>Liliopsida</taxon>
        <taxon>Dioscoreales</taxon>
        <taxon>Dioscoreaceae</taxon>
        <taxon>Dioscorea</taxon>
    </lineage>
</organism>
<evidence type="ECO:0000313" key="6">
    <source>
        <dbReference type="Proteomes" id="UP001085076"/>
    </source>
</evidence>
<feature type="region of interest" description="Disordered" evidence="2">
    <location>
        <begin position="22"/>
        <end position="55"/>
    </location>
</feature>
<dbReference type="PANTHER" id="PTHR47778:SF2">
    <property type="entry name" value="GLYCOSYL TRANSFERASE FAMILY 1 DOMAIN-CONTAINING PROTEIN"/>
    <property type="match status" value="1"/>
</dbReference>
<dbReference type="Proteomes" id="UP001085076">
    <property type="component" value="Unassembled WGS sequence"/>
</dbReference>
<dbReference type="PANTHER" id="PTHR47778">
    <property type="entry name" value="BNAA05G14870D PROTEIN"/>
    <property type="match status" value="1"/>
</dbReference>
<feature type="compositionally biased region" description="Basic residues" evidence="2">
    <location>
        <begin position="167"/>
        <end position="179"/>
    </location>
</feature>
<keyword evidence="3" id="KW-0812">Transmembrane</keyword>
<keyword evidence="3" id="KW-0472">Membrane</keyword>
<dbReference type="CDD" id="cd03801">
    <property type="entry name" value="GT4_PimA-like"/>
    <property type="match status" value="1"/>
</dbReference>
<evidence type="ECO:0000256" key="3">
    <source>
        <dbReference type="SAM" id="Phobius"/>
    </source>
</evidence>
<feature type="region of interest" description="Disordered" evidence="2">
    <location>
        <begin position="513"/>
        <end position="538"/>
    </location>
</feature>
<feature type="region of interest" description="Disordered" evidence="2">
    <location>
        <begin position="157"/>
        <end position="181"/>
    </location>
</feature>
<dbReference type="OrthoDB" id="512920at2759"/>
<dbReference type="Pfam" id="PF16994">
    <property type="entry name" value="Glyco_trans_4_5"/>
    <property type="match status" value="1"/>
</dbReference>
<dbReference type="Pfam" id="PF00534">
    <property type="entry name" value="Glycos_transf_1"/>
    <property type="match status" value="1"/>
</dbReference>
<evidence type="ECO:0000256" key="1">
    <source>
        <dbReference type="ARBA" id="ARBA00022676"/>
    </source>
</evidence>
<dbReference type="EMBL" id="JAGGNH010000057">
    <property type="protein sequence ID" value="KAJ0960839.1"/>
    <property type="molecule type" value="Genomic_DNA"/>
</dbReference>
<name>A0A9D5BTY3_9LILI</name>
<keyword evidence="1" id="KW-0328">Glycosyltransferase</keyword>
<reference evidence="5 6" key="1">
    <citation type="journal article" date="2022" name="Hortic Res">
        <title>The genome of Dioscorea zingiberensis sheds light on the biosynthesis, origin and evolution of the medicinally important diosgenin saponins.</title>
        <authorList>
            <person name="Li Y."/>
            <person name="Tan C."/>
            <person name="Li Z."/>
            <person name="Guo J."/>
            <person name="Li S."/>
            <person name="Chen X."/>
            <person name="Wang C."/>
            <person name="Dai X."/>
            <person name="Yang H."/>
            <person name="Song W."/>
            <person name="Hou L."/>
            <person name="Xu J."/>
            <person name="Tong Z."/>
            <person name="Xu A."/>
            <person name="Yuan X."/>
            <person name="Wang W."/>
            <person name="Yang Q."/>
            <person name="Chen L."/>
            <person name="Sun Z."/>
            <person name="Wang K."/>
            <person name="Pan B."/>
            <person name="Chen J."/>
            <person name="Bao Y."/>
            <person name="Liu F."/>
            <person name="Qi X."/>
            <person name="Gang D.R."/>
            <person name="Wen J."/>
            <person name="Li J."/>
        </authorList>
    </citation>
    <scope>NUCLEOTIDE SEQUENCE [LARGE SCALE GENOMIC DNA]</scope>
    <source>
        <strain evidence="5">Dzin_1.0</strain>
    </source>
</reference>
<accession>A0A9D5BTY3</accession>
<keyword evidence="6" id="KW-1185">Reference proteome</keyword>
<dbReference type="AlphaFoldDB" id="A0A9D5BTY3"/>
<keyword evidence="3" id="KW-1133">Transmembrane helix</keyword>
<comment type="caution">
    <text evidence="5">The sequence shown here is derived from an EMBL/GenBank/DDBJ whole genome shotgun (WGS) entry which is preliminary data.</text>
</comment>
<dbReference type="Gene3D" id="3.40.50.2000">
    <property type="entry name" value="Glycogen Phosphorylase B"/>
    <property type="match status" value="1"/>
</dbReference>
<feature type="transmembrane region" description="Helical" evidence="3">
    <location>
        <begin position="70"/>
        <end position="87"/>
    </location>
</feature>
<dbReference type="GO" id="GO:0016757">
    <property type="term" value="F:glycosyltransferase activity"/>
    <property type="evidence" value="ECO:0007669"/>
    <property type="project" value="UniProtKB-KW"/>
</dbReference>
<evidence type="ECO:0000256" key="2">
    <source>
        <dbReference type="SAM" id="MobiDB-lite"/>
    </source>
</evidence>
<dbReference type="InterPro" id="IPR041693">
    <property type="entry name" value="Glyco_trans_4_5"/>
</dbReference>
<dbReference type="InterPro" id="IPR001296">
    <property type="entry name" value="Glyco_trans_1"/>
</dbReference>
<feature type="compositionally biased region" description="Polar residues" evidence="2">
    <location>
        <begin position="28"/>
        <end position="41"/>
    </location>
</feature>